<dbReference type="Pfam" id="PF04488">
    <property type="entry name" value="Gly_transf_sug"/>
    <property type="match status" value="1"/>
</dbReference>
<dbReference type="SUPFAM" id="SSF53448">
    <property type="entry name" value="Nucleotide-diphospho-sugar transferases"/>
    <property type="match status" value="1"/>
</dbReference>
<dbReference type="SUPFAM" id="SSF53335">
    <property type="entry name" value="S-adenosyl-L-methionine-dependent methyltransferases"/>
    <property type="match status" value="1"/>
</dbReference>
<proteinExistence type="predicted"/>
<dbReference type="Gene3D" id="3.90.550.20">
    <property type="match status" value="1"/>
</dbReference>
<dbReference type="InterPro" id="IPR051706">
    <property type="entry name" value="Glycosyltransferase_domain"/>
</dbReference>
<dbReference type="Proteomes" id="UP001056937">
    <property type="component" value="Chromosome 2"/>
</dbReference>
<protein>
    <submittedName>
        <fullName evidence="2">Mannosyltransferase</fullName>
    </submittedName>
</protein>
<dbReference type="PANTHER" id="PTHR32385:SF15">
    <property type="entry name" value="INOSITOL PHOSPHOCERAMIDE MANNOSYLTRANSFERASE 1"/>
    <property type="match status" value="1"/>
</dbReference>
<keyword evidence="3" id="KW-1185">Reference proteome</keyword>
<dbReference type="InterPro" id="IPR029044">
    <property type="entry name" value="Nucleotide-diphossugar_trans"/>
</dbReference>
<keyword evidence="2" id="KW-0328">Glycosyltransferase</keyword>
<evidence type="ECO:0000313" key="2">
    <source>
        <dbReference type="EMBL" id="USI74740.1"/>
    </source>
</evidence>
<dbReference type="Gene3D" id="3.40.50.150">
    <property type="entry name" value="Vaccinia Virus protein VP39"/>
    <property type="match status" value="1"/>
</dbReference>
<dbReference type="InterPro" id="IPR029063">
    <property type="entry name" value="SAM-dependent_MTases_sf"/>
</dbReference>
<evidence type="ECO:0000256" key="1">
    <source>
        <dbReference type="ARBA" id="ARBA00022679"/>
    </source>
</evidence>
<name>A0ABY4XCP4_9SPHN</name>
<dbReference type="InterPro" id="IPR007577">
    <property type="entry name" value="GlycoTrfase_DXD_sugar-bd_CS"/>
</dbReference>
<dbReference type="GO" id="GO:0016757">
    <property type="term" value="F:glycosyltransferase activity"/>
    <property type="evidence" value="ECO:0007669"/>
    <property type="project" value="UniProtKB-KW"/>
</dbReference>
<organism evidence="2 3">
    <name type="scientific">Sphingomonas morindae</name>
    <dbReference type="NCBI Taxonomy" id="1541170"/>
    <lineage>
        <taxon>Bacteria</taxon>
        <taxon>Pseudomonadati</taxon>
        <taxon>Pseudomonadota</taxon>
        <taxon>Alphaproteobacteria</taxon>
        <taxon>Sphingomonadales</taxon>
        <taxon>Sphingomonadaceae</taxon>
        <taxon>Sphingomonas</taxon>
    </lineage>
</organism>
<reference evidence="2" key="1">
    <citation type="journal article" date="2022" name="Toxins">
        <title>Genomic Analysis of Sphingopyxis sp. USTB-05 for Biodegrading Cyanobacterial Hepatotoxins.</title>
        <authorList>
            <person name="Liu C."/>
            <person name="Xu Q."/>
            <person name="Zhao Z."/>
            <person name="Zhang H."/>
            <person name="Liu X."/>
            <person name="Yin C."/>
            <person name="Liu Y."/>
            <person name="Yan H."/>
        </authorList>
    </citation>
    <scope>NUCLEOTIDE SEQUENCE</scope>
    <source>
        <strain evidence="2">NBD5</strain>
    </source>
</reference>
<sequence length="458" mass="50949">MIPKILHFIWVGDESKRPDNCIQTWVRQHRDWDIRLWGNEELAGDPWVNRAHMAAMAPRELNGVADMMRWEILHAHGGIVLDADSICLRPLDPALLDCPAFACWESEIARPGLIAAGYFGCEPGNPFVAQIIEDIAAAPSVVHDMAWKTVGPQRLTDAYRTHRYTPLRIYPSHYFIPEHFTGIAYEGSDPVYAHQLWGSTRRAYDVIHQHDLGAVAPVSAPAEAAPVATSPDAAPAETVAEAVAAPAPAPRASPLEAAHAPYFVQRVEVDDSLARVNRVEVFRQICAGKRVLHIGCADWPITDPATSLHLALEPHCALLDGFDVHEEALAQLAPLTKGRLFSRIEQIADRYDVVLVPEVMEHVPDVPTFLGQLEAIDAELFFLTVPDAFQCGNRHFDYLSDSKTFVEVVHPDHNVWYTPYTFANSVRKYSGFNVEKLWFFNGISLLALLSKPRLALAA</sequence>
<evidence type="ECO:0000313" key="3">
    <source>
        <dbReference type="Proteomes" id="UP001056937"/>
    </source>
</evidence>
<dbReference type="RefSeq" id="WP_252168554.1">
    <property type="nucleotide sequence ID" value="NZ_CP084931.1"/>
</dbReference>
<gene>
    <name evidence="2" type="ORF">LHA26_18495</name>
</gene>
<dbReference type="PANTHER" id="PTHR32385">
    <property type="entry name" value="MANNOSYL PHOSPHORYLINOSITOL CERAMIDE SYNTHASE"/>
    <property type="match status" value="1"/>
</dbReference>
<dbReference type="EMBL" id="CP084931">
    <property type="protein sequence ID" value="USI74740.1"/>
    <property type="molecule type" value="Genomic_DNA"/>
</dbReference>
<keyword evidence="1" id="KW-0808">Transferase</keyword>
<accession>A0ABY4XCP4</accession>